<evidence type="ECO:0000313" key="3">
    <source>
        <dbReference type="Proteomes" id="UP000593564"/>
    </source>
</evidence>
<dbReference type="AlphaFoldDB" id="A0A7J7FVJ0"/>
<protein>
    <recommendedName>
        <fullName evidence="4">Retrotransposon gag domain-containing protein</fullName>
    </recommendedName>
</protein>
<dbReference type="EMBL" id="JACBKZ010000014">
    <property type="protein sequence ID" value="KAF5932410.1"/>
    <property type="molecule type" value="Genomic_DNA"/>
</dbReference>
<dbReference type="Proteomes" id="UP000593564">
    <property type="component" value="Unassembled WGS sequence"/>
</dbReference>
<name>A0A7J7FVJ0_CAMSI</name>
<reference evidence="3" key="1">
    <citation type="journal article" date="2020" name="Nat. Commun.">
        <title>Genome assembly of wild tea tree DASZ reveals pedigree and selection history of tea varieties.</title>
        <authorList>
            <person name="Zhang W."/>
            <person name="Zhang Y."/>
            <person name="Qiu H."/>
            <person name="Guo Y."/>
            <person name="Wan H."/>
            <person name="Zhang X."/>
            <person name="Scossa F."/>
            <person name="Alseekh S."/>
            <person name="Zhang Q."/>
            <person name="Wang P."/>
            <person name="Xu L."/>
            <person name="Schmidt M.H."/>
            <person name="Jia X."/>
            <person name="Li D."/>
            <person name="Zhu A."/>
            <person name="Guo F."/>
            <person name="Chen W."/>
            <person name="Ni D."/>
            <person name="Usadel B."/>
            <person name="Fernie A.R."/>
            <person name="Wen W."/>
        </authorList>
    </citation>
    <scope>NUCLEOTIDE SEQUENCE [LARGE SCALE GENOMIC DNA]</scope>
    <source>
        <strain evidence="3">cv. G240</strain>
    </source>
</reference>
<reference evidence="2 3" key="2">
    <citation type="submission" date="2020-07" db="EMBL/GenBank/DDBJ databases">
        <title>Genome assembly of wild tea tree DASZ reveals pedigree and selection history of tea varieties.</title>
        <authorList>
            <person name="Zhang W."/>
        </authorList>
    </citation>
    <scope>NUCLEOTIDE SEQUENCE [LARGE SCALE GENOMIC DNA]</scope>
    <source>
        <strain evidence="3">cv. G240</strain>
        <tissue evidence="2">Leaf</tissue>
    </source>
</reference>
<evidence type="ECO:0008006" key="4">
    <source>
        <dbReference type="Google" id="ProtNLM"/>
    </source>
</evidence>
<keyword evidence="3" id="KW-1185">Reference proteome</keyword>
<comment type="caution">
    <text evidence="2">The sequence shown here is derived from an EMBL/GenBank/DDBJ whole genome shotgun (WGS) entry which is preliminary data.</text>
</comment>
<evidence type="ECO:0000256" key="1">
    <source>
        <dbReference type="SAM" id="MobiDB-lite"/>
    </source>
</evidence>
<evidence type="ECO:0000313" key="2">
    <source>
        <dbReference type="EMBL" id="KAF5932410.1"/>
    </source>
</evidence>
<organism evidence="2 3">
    <name type="scientific">Camellia sinensis</name>
    <name type="common">Tea plant</name>
    <name type="synonym">Thea sinensis</name>
    <dbReference type="NCBI Taxonomy" id="4442"/>
    <lineage>
        <taxon>Eukaryota</taxon>
        <taxon>Viridiplantae</taxon>
        <taxon>Streptophyta</taxon>
        <taxon>Embryophyta</taxon>
        <taxon>Tracheophyta</taxon>
        <taxon>Spermatophyta</taxon>
        <taxon>Magnoliopsida</taxon>
        <taxon>eudicotyledons</taxon>
        <taxon>Gunneridae</taxon>
        <taxon>Pentapetalae</taxon>
        <taxon>asterids</taxon>
        <taxon>Ericales</taxon>
        <taxon>Theaceae</taxon>
        <taxon>Camellia</taxon>
    </lineage>
</organism>
<proteinExistence type="predicted"/>
<accession>A0A7J7FVJ0</accession>
<sequence>MQAETSIEMQRPFGASASHPALGPQPNFDPLPPVEDLQCPNPRERLTQAQVLRPLVQPNERLYSLDELNPTAVKIANLEKHFKKAQGLNSIPDIEDGHTESTVRLPDRFKMPYIDRFDGSRDPMVHIRLFLDVLMPMGLTKPQKLSLYGRTLSGVAATWYAKLEDKVKRDWE</sequence>
<gene>
    <name evidence="2" type="ORF">HYC85_028581</name>
</gene>
<feature type="region of interest" description="Disordered" evidence="1">
    <location>
        <begin position="1"/>
        <end position="38"/>
    </location>
</feature>